<dbReference type="Proteomes" id="UP001162031">
    <property type="component" value="Unassembled WGS sequence"/>
</dbReference>
<feature type="compositionally biased region" description="Gly residues" evidence="1">
    <location>
        <begin position="858"/>
        <end position="868"/>
    </location>
</feature>
<feature type="compositionally biased region" description="Basic and acidic residues" evidence="1">
    <location>
        <begin position="723"/>
        <end position="736"/>
    </location>
</feature>
<evidence type="ECO:0008006" key="4">
    <source>
        <dbReference type="Google" id="ProtNLM"/>
    </source>
</evidence>
<feature type="compositionally biased region" description="Basic and acidic residues" evidence="1">
    <location>
        <begin position="937"/>
        <end position="951"/>
    </location>
</feature>
<feature type="compositionally biased region" description="Basic and acidic residues" evidence="1">
    <location>
        <begin position="643"/>
        <end position="676"/>
    </location>
</feature>
<feature type="compositionally biased region" description="Basic and acidic residues" evidence="1">
    <location>
        <begin position="805"/>
        <end position="836"/>
    </location>
</feature>
<evidence type="ECO:0000313" key="3">
    <source>
        <dbReference type="Proteomes" id="UP001162031"/>
    </source>
</evidence>
<feature type="compositionally biased region" description="Basic residues" evidence="1">
    <location>
        <begin position="1047"/>
        <end position="1057"/>
    </location>
</feature>
<feature type="compositionally biased region" description="Polar residues" evidence="1">
    <location>
        <begin position="259"/>
        <end position="277"/>
    </location>
</feature>
<feature type="compositionally biased region" description="Polar residues" evidence="1">
    <location>
        <begin position="481"/>
        <end position="492"/>
    </location>
</feature>
<keyword evidence="3" id="KW-1185">Reference proteome</keyword>
<sequence length="1120" mass="125408">MAPAAEDVLGELYAWDSVIEDDSALTSDDPQRDEDKTEDAYEQIIHTASGDASDVVLSLAAQLLHKHFFRFPHVQINVVDVLLKLCGPTRSQAVRIHTLRALLQIAKTPPAAAAASTPTSAACIARKNTLLWMQNIHDAVQHMLDTEKSSVILRQVTPLRQALEERLPAAASDGQEDKSQISSTHDAVETSVASGVSSNTSPRESTKQPRDEADADDGTESTLLDQRESKKAKHDDNDASDAIGVTDNSKEGKIVQLNREANNSDPSMDSWKKTSSGGRLIEGQGRRPKFNAYSPRNCPPCPYLFLGSVPRHTPNEEIVEYLSPVWPSIDGMSVQIKQPDHNATAYAFVSMPSIELAREAIHYVAANKFRGRSFLNANFARGPPVDTVLFVERTGDDVSMEDKDAVRDFDFSKCDPEVWDVLCQQLESFGPLSFAENGCVRFRSSEHAKAAIRKQLFTVKGYEIYPVYDTKEQFAIDSTRRGSNAHSKQGFTLKSGRLVGGDSDYRGRKNHHFMEDDDVMIDPSKRREHRRVASSKYGERGHSPPPSDRKGARVESRSRSPEHRGGGGGRYGLSMSGLPMDYRLPRSRSRSPVPLSKKHMLHDDGGYGMPPHKIKRRESRGKYGRHSPSPADVRSHGSPISADEVRGRPREREGPWLDPRYTKTSRDRRGPREVGRGRGNFRGASPSPSSSPRHSRTDDRGNRRVSDYKGGGAVEGGRHTHRRADALQEGRGREHPPPALSSGVLNLPHDHSVSPPRFGKYAAGSSKSRLRSRSRSPHEDVRLGIVSNPRSGGRDERSIGNQLSNERRPAQPERARYADDRSIAEVARDEQQERQRFFQQQQQGRRDFHDSAISRYGTGRGGGRGGGRGRGDRYHAQQGYKGGRIGAMYRHDLPPPKGRSPSPLAPPTFHRSVSPPLRDCRRSPSPGQPPQQQRKVYGREFRDEFVPRDRNSAFLPPPSPLLENSFVPGSVALSDRDEFDLEAVDRMHRAPSRYERRHHPHRDRSREDKGHRNHRDLREKRSSRSERSMASSPVGRDHPSVSSGRKSNGHSPRRSFTRRTESDNRMEEAVEEGNQNRSSKKDDEMHHHEKEVKNKGARLTRDELFAGMDDLTVDYEEDDE</sequence>
<feature type="compositionally biased region" description="Basic and acidic residues" evidence="1">
    <location>
        <begin position="1079"/>
        <end position="1100"/>
    </location>
</feature>
<comment type="caution">
    <text evidence="2">The sequence shown here is derived from an EMBL/GenBank/DDBJ whole genome shotgun (WGS) entry which is preliminary data.</text>
</comment>
<feature type="compositionally biased region" description="Basic and acidic residues" evidence="1">
    <location>
        <begin position="1004"/>
        <end position="1027"/>
    </location>
</feature>
<feature type="compositionally biased region" description="Pro residues" evidence="1">
    <location>
        <begin position="895"/>
        <end position="906"/>
    </location>
</feature>
<feature type="compositionally biased region" description="Basic and acidic residues" evidence="1">
    <location>
        <begin position="1058"/>
        <end position="1068"/>
    </location>
</feature>
<dbReference type="InterPro" id="IPR035979">
    <property type="entry name" value="RBD_domain_sf"/>
</dbReference>
<dbReference type="EMBL" id="CANTFL010000368">
    <property type="protein sequence ID" value="CAI5721368.1"/>
    <property type="molecule type" value="Genomic_DNA"/>
</dbReference>
<proteinExistence type="predicted"/>
<dbReference type="AlphaFoldDB" id="A0AAV0TIT5"/>
<dbReference type="CDD" id="cd00590">
    <property type="entry name" value="RRM_SF"/>
    <property type="match status" value="1"/>
</dbReference>
<dbReference type="SUPFAM" id="SSF54928">
    <property type="entry name" value="RNA-binding domain, RBD"/>
    <property type="match status" value="1"/>
</dbReference>
<reference evidence="2" key="1">
    <citation type="submission" date="2022-12" db="EMBL/GenBank/DDBJ databases">
        <authorList>
            <person name="Webb A."/>
        </authorList>
    </citation>
    <scope>NUCLEOTIDE SEQUENCE</scope>
    <source>
        <strain evidence="2">Hp1</strain>
    </source>
</reference>
<evidence type="ECO:0000313" key="2">
    <source>
        <dbReference type="EMBL" id="CAI5721368.1"/>
    </source>
</evidence>
<accession>A0AAV0TIT5</accession>
<feature type="region of interest" description="Disordered" evidence="1">
    <location>
        <begin position="168"/>
        <end position="293"/>
    </location>
</feature>
<feature type="compositionally biased region" description="Basic and acidic residues" evidence="1">
    <location>
        <begin position="695"/>
        <end position="707"/>
    </location>
</feature>
<evidence type="ECO:0000256" key="1">
    <source>
        <dbReference type="SAM" id="MobiDB-lite"/>
    </source>
</evidence>
<feature type="compositionally biased region" description="Basic and acidic residues" evidence="1">
    <location>
        <begin position="983"/>
        <end position="994"/>
    </location>
</feature>
<feature type="compositionally biased region" description="Basic residues" evidence="1">
    <location>
        <begin position="612"/>
        <end position="625"/>
    </location>
</feature>
<feature type="region of interest" description="Disordered" evidence="1">
    <location>
        <begin position="479"/>
        <end position="967"/>
    </location>
</feature>
<feature type="compositionally biased region" description="Polar residues" evidence="1">
    <location>
        <begin position="180"/>
        <end position="203"/>
    </location>
</feature>
<name>A0AAV0TIT5_HYABA</name>
<dbReference type="GO" id="GO:0003676">
    <property type="term" value="F:nucleic acid binding"/>
    <property type="evidence" value="ECO:0007669"/>
    <property type="project" value="InterPro"/>
</dbReference>
<organism evidence="2 3">
    <name type="scientific">Hyaloperonospora brassicae</name>
    <name type="common">Brassica downy mildew</name>
    <name type="synonym">Peronospora brassicae</name>
    <dbReference type="NCBI Taxonomy" id="162125"/>
    <lineage>
        <taxon>Eukaryota</taxon>
        <taxon>Sar</taxon>
        <taxon>Stramenopiles</taxon>
        <taxon>Oomycota</taxon>
        <taxon>Peronosporomycetes</taxon>
        <taxon>Peronosporales</taxon>
        <taxon>Peronosporaceae</taxon>
        <taxon>Hyaloperonospora</taxon>
    </lineage>
</organism>
<feature type="region of interest" description="Disordered" evidence="1">
    <location>
        <begin position="983"/>
        <end position="1100"/>
    </location>
</feature>
<feature type="compositionally biased region" description="Basic and acidic residues" evidence="1">
    <location>
        <begin position="537"/>
        <end position="565"/>
    </location>
</feature>
<protein>
    <recommendedName>
        <fullName evidence="4">RRM domain-containing protein</fullName>
    </recommendedName>
</protein>
<gene>
    <name evidence="2" type="ORF">HBR001_LOCUS2613</name>
</gene>
<feature type="compositionally biased region" description="Basic and acidic residues" evidence="1">
    <location>
        <begin position="225"/>
        <end position="237"/>
    </location>
</feature>